<protein>
    <recommendedName>
        <fullName evidence="2">Restriction endonuclease type IV Mrr domain-containing protein</fullName>
    </recommendedName>
</protein>
<dbReference type="InterPro" id="IPR007560">
    <property type="entry name" value="Restrct_endonuc_IV_Mrr"/>
</dbReference>
<feature type="region of interest" description="Disordered" evidence="1">
    <location>
        <begin position="1"/>
        <end position="25"/>
    </location>
</feature>
<dbReference type="Proteomes" id="UP000194761">
    <property type="component" value="Unassembled WGS sequence"/>
</dbReference>
<feature type="compositionally biased region" description="Basic residues" evidence="1">
    <location>
        <begin position="1"/>
        <end position="10"/>
    </location>
</feature>
<dbReference type="GO" id="GO:0009307">
    <property type="term" value="P:DNA restriction-modification system"/>
    <property type="evidence" value="ECO:0007669"/>
    <property type="project" value="InterPro"/>
</dbReference>
<proteinExistence type="predicted"/>
<dbReference type="InterPro" id="IPR011856">
    <property type="entry name" value="tRNA_endonuc-like_dom_sf"/>
</dbReference>
<organism evidence="3 4">
    <name type="scientific">Streptosporangium minutum</name>
    <dbReference type="NCBI Taxonomy" id="569862"/>
    <lineage>
        <taxon>Bacteria</taxon>
        <taxon>Bacillati</taxon>
        <taxon>Actinomycetota</taxon>
        <taxon>Actinomycetes</taxon>
        <taxon>Streptosporangiales</taxon>
        <taxon>Streptosporangiaceae</taxon>
        <taxon>Streptosporangium</taxon>
    </lineage>
</organism>
<dbReference type="Pfam" id="PF04471">
    <property type="entry name" value="Mrr_cat"/>
    <property type="match status" value="1"/>
</dbReference>
<feature type="region of interest" description="Disordered" evidence="1">
    <location>
        <begin position="111"/>
        <end position="149"/>
    </location>
</feature>
<feature type="domain" description="Restriction endonuclease type IV Mrr" evidence="2">
    <location>
        <begin position="203"/>
        <end position="280"/>
    </location>
</feature>
<dbReference type="InterPro" id="IPR011335">
    <property type="entry name" value="Restrct_endonuc-II-like"/>
</dbReference>
<comment type="caution">
    <text evidence="3">The sequence shown here is derived from an EMBL/GenBank/DDBJ whole genome shotgun (WGS) entry which is preliminary data.</text>
</comment>
<feature type="region of interest" description="Disordered" evidence="1">
    <location>
        <begin position="39"/>
        <end position="97"/>
    </location>
</feature>
<name>A0A243RGE5_9ACTN</name>
<feature type="compositionally biased region" description="Basic and acidic residues" evidence="1">
    <location>
        <begin position="54"/>
        <end position="97"/>
    </location>
</feature>
<dbReference type="SUPFAM" id="SSF52980">
    <property type="entry name" value="Restriction endonuclease-like"/>
    <property type="match status" value="1"/>
</dbReference>
<evidence type="ECO:0000313" key="3">
    <source>
        <dbReference type="EMBL" id="OUC93814.1"/>
    </source>
</evidence>
<dbReference type="PANTHER" id="PTHR30015">
    <property type="entry name" value="MRR RESTRICTION SYSTEM PROTEIN"/>
    <property type="match status" value="1"/>
</dbReference>
<dbReference type="AlphaFoldDB" id="A0A243RGE5"/>
<evidence type="ECO:0000313" key="4">
    <source>
        <dbReference type="Proteomes" id="UP000194761"/>
    </source>
</evidence>
<keyword evidence="4" id="KW-1185">Reference proteome</keyword>
<accession>A0A243RGE5</accession>
<evidence type="ECO:0000256" key="1">
    <source>
        <dbReference type="SAM" id="MobiDB-lite"/>
    </source>
</evidence>
<feature type="compositionally biased region" description="Low complexity" evidence="1">
    <location>
        <begin position="130"/>
        <end position="143"/>
    </location>
</feature>
<dbReference type="GO" id="GO:0015666">
    <property type="term" value="F:restriction endodeoxyribonuclease activity"/>
    <property type="evidence" value="ECO:0007669"/>
    <property type="project" value="TreeGrafter"/>
</dbReference>
<dbReference type="InterPro" id="IPR052906">
    <property type="entry name" value="Type_IV_Methyl-Rstrct_Enzyme"/>
</dbReference>
<evidence type="ECO:0000259" key="2">
    <source>
        <dbReference type="Pfam" id="PF04471"/>
    </source>
</evidence>
<dbReference type="GO" id="GO:0003677">
    <property type="term" value="F:DNA binding"/>
    <property type="evidence" value="ECO:0007669"/>
    <property type="project" value="InterPro"/>
</dbReference>
<dbReference type="PANTHER" id="PTHR30015:SF7">
    <property type="entry name" value="TYPE IV METHYL-DIRECTED RESTRICTION ENZYME ECOKMRR"/>
    <property type="match status" value="1"/>
</dbReference>
<reference evidence="3 4" key="1">
    <citation type="submission" date="2017-05" db="EMBL/GenBank/DDBJ databases">
        <title>Biotechnological potential of actinobacteria isolated from South African environments.</title>
        <authorList>
            <person name="Le Roes-Hill M."/>
            <person name="Prins A."/>
            <person name="Durrell K.A."/>
        </authorList>
    </citation>
    <scope>NUCLEOTIDE SEQUENCE [LARGE SCALE GENOMIC DNA]</scope>
    <source>
        <strain evidence="3">M26</strain>
    </source>
</reference>
<dbReference type="EMBL" id="NGFP01000124">
    <property type="protein sequence ID" value="OUC93814.1"/>
    <property type="molecule type" value="Genomic_DNA"/>
</dbReference>
<gene>
    <name evidence="3" type="ORF">CA984_24905</name>
</gene>
<dbReference type="Gene3D" id="3.40.1350.10">
    <property type="match status" value="1"/>
</dbReference>
<sequence>MGTLSRHRGRGGASPLPTARRRDVHQLVRQRLPNTFRRFGAMASASRSRPRRVSHVEPLDADLLGRDRPSDAGHDQRTVEGHDSWTDEGSRRRSRDRDCHRLAGRLVLHADTVGAQRHKSPAGSDIYPQSTSSRVRTRSSGTVYGPLPGLLERVLQGPSARGRPGPDHMVHHPPGTGRVAGAALKAKYATSADRVMRAWTGSSADPLGLDVVHVQAKRYAADRTVHRPDVQTFARALQGAQASRGVSIATTRFSPGAIDFAEEVPSRIILIDNRRLGELMVAYDCGVQEAETVTTKKIGGDFFTSR</sequence>